<name>A0A0A9C0F3_ARUDO</name>
<reference evidence="1" key="1">
    <citation type="submission" date="2014-09" db="EMBL/GenBank/DDBJ databases">
        <authorList>
            <person name="Magalhaes I.L.F."/>
            <person name="Oliveira U."/>
            <person name="Santos F.R."/>
            <person name="Vidigal T.H.D.A."/>
            <person name="Brescovit A.D."/>
            <person name="Santos A.J."/>
        </authorList>
    </citation>
    <scope>NUCLEOTIDE SEQUENCE</scope>
    <source>
        <tissue evidence="1">Shoot tissue taken approximately 20 cm above the soil surface</tissue>
    </source>
</reference>
<dbReference type="AlphaFoldDB" id="A0A0A9C0F3"/>
<proteinExistence type="predicted"/>
<sequence>MLDITLLPSLVFRSGDEC</sequence>
<evidence type="ECO:0000313" key="1">
    <source>
        <dbReference type="EMBL" id="JAD69031.1"/>
    </source>
</evidence>
<dbReference type="EMBL" id="GBRH01228864">
    <property type="protein sequence ID" value="JAD69031.1"/>
    <property type="molecule type" value="Transcribed_RNA"/>
</dbReference>
<organism evidence="1">
    <name type="scientific">Arundo donax</name>
    <name type="common">Giant reed</name>
    <name type="synonym">Donax arundinaceus</name>
    <dbReference type="NCBI Taxonomy" id="35708"/>
    <lineage>
        <taxon>Eukaryota</taxon>
        <taxon>Viridiplantae</taxon>
        <taxon>Streptophyta</taxon>
        <taxon>Embryophyta</taxon>
        <taxon>Tracheophyta</taxon>
        <taxon>Spermatophyta</taxon>
        <taxon>Magnoliopsida</taxon>
        <taxon>Liliopsida</taxon>
        <taxon>Poales</taxon>
        <taxon>Poaceae</taxon>
        <taxon>PACMAD clade</taxon>
        <taxon>Arundinoideae</taxon>
        <taxon>Arundineae</taxon>
        <taxon>Arundo</taxon>
    </lineage>
</organism>
<reference evidence="1" key="2">
    <citation type="journal article" date="2015" name="Data Brief">
        <title>Shoot transcriptome of the giant reed, Arundo donax.</title>
        <authorList>
            <person name="Barrero R.A."/>
            <person name="Guerrero F.D."/>
            <person name="Moolhuijzen P."/>
            <person name="Goolsby J.A."/>
            <person name="Tidwell J."/>
            <person name="Bellgard S.E."/>
            <person name="Bellgard M.I."/>
        </authorList>
    </citation>
    <scope>NUCLEOTIDE SEQUENCE</scope>
    <source>
        <tissue evidence="1">Shoot tissue taken approximately 20 cm above the soil surface</tissue>
    </source>
</reference>
<accession>A0A0A9C0F3</accession>
<protein>
    <submittedName>
        <fullName evidence="1">Uncharacterized protein</fullName>
    </submittedName>
</protein>